<dbReference type="Gene3D" id="1.10.287.110">
    <property type="entry name" value="DnaJ domain"/>
    <property type="match status" value="1"/>
</dbReference>
<evidence type="ECO:0000256" key="4">
    <source>
        <dbReference type="ARBA" id="ARBA00023186"/>
    </source>
</evidence>
<dbReference type="InterPro" id="IPR035979">
    <property type="entry name" value="RBD_domain_sf"/>
</dbReference>
<dbReference type="Proteomes" id="UP000198406">
    <property type="component" value="Unassembled WGS sequence"/>
</dbReference>
<evidence type="ECO:0000313" key="9">
    <source>
        <dbReference type="Proteomes" id="UP000198406"/>
    </source>
</evidence>
<dbReference type="PROSITE" id="PS50076">
    <property type="entry name" value="DNAJ_2"/>
    <property type="match status" value="1"/>
</dbReference>
<dbReference type="Pfam" id="PF00226">
    <property type="entry name" value="DnaJ"/>
    <property type="match status" value="1"/>
</dbReference>
<comment type="caution">
    <text evidence="8">The sequence shown here is derived from an EMBL/GenBank/DDBJ whole genome shotgun (WGS) entry which is preliminary data.</text>
</comment>
<dbReference type="GO" id="GO:0000390">
    <property type="term" value="P:spliceosomal complex disassembly"/>
    <property type="evidence" value="ECO:0007669"/>
    <property type="project" value="TreeGrafter"/>
</dbReference>
<gene>
    <name evidence="8" type="ORF">FisN_28Hh002</name>
</gene>
<dbReference type="InterPro" id="IPR001623">
    <property type="entry name" value="DnaJ_domain"/>
</dbReference>
<dbReference type="CDD" id="cd00590">
    <property type="entry name" value="RRM_SF"/>
    <property type="match status" value="1"/>
</dbReference>
<keyword evidence="9" id="KW-1185">Reference proteome</keyword>
<sequence length="346" mass="40288">MSNASGNKNFPKEDPYEVLGVRLTDDAAAINKAYRKLALQLHPDKIQQLSTKEQEIAAERFQKIQTAKAFLTEPEYAETRERYDLQRASQLRREQVEAERTKSMSEKRKRMRDELAEQEKDARQRKVNRSSTTEHHSKEKVRDLQKEAEQLRQQFADKEAAKKVAEMKKASKEDRQIRLKWSRKKMKISPTEHSIAELMQQFGSVESVEFLGSKGNAALVTFTDSDSCRPCVDMYAESEEMRASYVGKQKEDDMEETASLPKEKVAKDWKIQRAAERERLLREMELEETTSKNSPKRARRKSPYVFPPPLPGDKNRPPWQVLQEQEALILKNYLSPEQIQKIQIKS</sequence>
<dbReference type="CDD" id="cd06257">
    <property type="entry name" value="DnaJ"/>
    <property type="match status" value="1"/>
</dbReference>
<dbReference type="InterPro" id="IPR012677">
    <property type="entry name" value="Nucleotide-bd_a/b_plait_sf"/>
</dbReference>
<feature type="compositionally biased region" description="Basic and acidic residues" evidence="6">
    <location>
        <begin position="132"/>
        <end position="145"/>
    </location>
</feature>
<dbReference type="InterPro" id="IPR052094">
    <property type="entry name" value="Pre-mRNA-splicing_ERAD"/>
</dbReference>
<name>A0A1Z5KGT6_FISSO</name>
<keyword evidence="3" id="KW-0963">Cytoplasm</keyword>
<dbReference type="AlphaFoldDB" id="A0A1Z5KGT6"/>
<dbReference type="InterPro" id="IPR036869">
    <property type="entry name" value="J_dom_sf"/>
</dbReference>
<keyword evidence="4" id="KW-0143">Chaperone</keyword>
<feature type="domain" description="J" evidence="7">
    <location>
        <begin position="14"/>
        <end position="87"/>
    </location>
</feature>
<evidence type="ECO:0000256" key="5">
    <source>
        <dbReference type="ARBA" id="ARBA00023242"/>
    </source>
</evidence>
<dbReference type="InParanoid" id="A0A1Z5KGT6"/>
<evidence type="ECO:0000256" key="3">
    <source>
        <dbReference type="ARBA" id="ARBA00022490"/>
    </source>
</evidence>
<dbReference type="OrthoDB" id="10250354at2759"/>
<dbReference type="GO" id="GO:0005737">
    <property type="term" value="C:cytoplasm"/>
    <property type="evidence" value="ECO:0007669"/>
    <property type="project" value="UniProtKB-SubCell"/>
</dbReference>
<dbReference type="PANTHER" id="PTHR44313:SF1">
    <property type="entry name" value="DNAJ HOMOLOG SUBFAMILY C MEMBER 17"/>
    <property type="match status" value="1"/>
</dbReference>
<dbReference type="SUPFAM" id="SSF54928">
    <property type="entry name" value="RNA-binding domain, RBD"/>
    <property type="match status" value="1"/>
</dbReference>
<accession>A0A1Z5KGT6</accession>
<evidence type="ECO:0000313" key="8">
    <source>
        <dbReference type="EMBL" id="GAX25534.1"/>
    </source>
</evidence>
<dbReference type="PRINTS" id="PR00625">
    <property type="entry name" value="JDOMAIN"/>
</dbReference>
<reference evidence="8 9" key="1">
    <citation type="journal article" date="2015" name="Plant Cell">
        <title>Oil accumulation by the oleaginous diatom Fistulifera solaris as revealed by the genome and transcriptome.</title>
        <authorList>
            <person name="Tanaka T."/>
            <person name="Maeda Y."/>
            <person name="Veluchamy A."/>
            <person name="Tanaka M."/>
            <person name="Abida H."/>
            <person name="Marechal E."/>
            <person name="Bowler C."/>
            <person name="Muto M."/>
            <person name="Sunaga Y."/>
            <person name="Tanaka M."/>
            <person name="Yoshino T."/>
            <person name="Taniguchi T."/>
            <person name="Fukuda Y."/>
            <person name="Nemoto M."/>
            <person name="Matsumoto M."/>
            <person name="Wong P.S."/>
            <person name="Aburatani S."/>
            <person name="Fujibuchi W."/>
        </authorList>
    </citation>
    <scope>NUCLEOTIDE SEQUENCE [LARGE SCALE GENOMIC DNA]</scope>
    <source>
        <strain evidence="8 9">JPCC DA0580</strain>
    </source>
</reference>
<evidence type="ECO:0000256" key="1">
    <source>
        <dbReference type="ARBA" id="ARBA00004123"/>
    </source>
</evidence>
<proteinExistence type="predicted"/>
<evidence type="ECO:0000256" key="6">
    <source>
        <dbReference type="SAM" id="MobiDB-lite"/>
    </source>
</evidence>
<evidence type="ECO:0000259" key="7">
    <source>
        <dbReference type="PROSITE" id="PS50076"/>
    </source>
</evidence>
<dbReference type="EMBL" id="BDSP01000228">
    <property type="protein sequence ID" value="GAX25534.1"/>
    <property type="molecule type" value="Genomic_DNA"/>
</dbReference>
<feature type="region of interest" description="Disordered" evidence="6">
    <location>
        <begin position="282"/>
        <end position="319"/>
    </location>
</feature>
<feature type="region of interest" description="Disordered" evidence="6">
    <location>
        <begin position="88"/>
        <end position="145"/>
    </location>
</feature>
<organism evidence="8 9">
    <name type="scientific">Fistulifera solaris</name>
    <name type="common">Oleaginous diatom</name>
    <dbReference type="NCBI Taxonomy" id="1519565"/>
    <lineage>
        <taxon>Eukaryota</taxon>
        <taxon>Sar</taxon>
        <taxon>Stramenopiles</taxon>
        <taxon>Ochrophyta</taxon>
        <taxon>Bacillariophyta</taxon>
        <taxon>Bacillariophyceae</taxon>
        <taxon>Bacillariophycidae</taxon>
        <taxon>Naviculales</taxon>
        <taxon>Naviculaceae</taxon>
        <taxon>Fistulifera</taxon>
    </lineage>
</organism>
<dbReference type="SUPFAM" id="SSF46565">
    <property type="entry name" value="Chaperone J-domain"/>
    <property type="match status" value="1"/>
</dbReference>
<dbReference type="GO" id="GO:0005681">
    <property type="term" value="C:spliceosomal complex"/>
    <property type="evidence" value="ECO:0007669"/>
    <property type="project" value="TreeGrafter"/>
</dbReference>
<evidence type="ECO:0000256" key="2">
    <source>
        <dbReference type="ARBA" id="ARBA00004496"/>
    </source>
</evidence>
<protein>
    <recommendedName>
        <fullName evidence="7">J domain-containing protein</fullName>
    </recommendedName>
</protein>
<dbReference type="PANTHER" id="PTHR44313">
    <property type="entry name" value="DNAJ HOMOLOG SUBFAMILY C MEMBER 17"/>
    <property type="match status" value="1"/>
</dbReference>
<dbReference type="Gene3D" id="3.30.70.330">
    <property type="match status" value="1"/>
</dbReference>
<dbReference type="SMART" id="SM00271">
    <property type="entry name" value="DnaJ"/>
    <property type="match status" value="1"/>
</dbReference>
<keyword evidence="5" id="KW-0539">Nucleus</keyword>
<feature type="compositionally biased region" description="Basic and acidic residues" evidence="6">
    <location>
        <begin position="88"/>
        <end position="124"/>
    </location>
</feature>
<comment type="subcellular location">
    <subcellularLocation>
        <location evidence="2">Cytoplasm</location>
    </subcellularLocation>
    <subcellularLocation>
        <location evidence="1">Nucleus</location>
    </subcellularLocation>
</comment>
<dbReference type="GO" id="GO:0003676">
    <property type="term" value="F:nucleic acid binding"/>
    <property type="evidence" value="ECO:0007669"/>
    <property type="project" value="InterPro"/>
</dbReference>